<evidence type="ECO:0000256" key="4">
    <source>
        <dbReference type="ARBA" id="ARBA00022598"/>
    </source>
</evidence>
<evidence type="ECO:0000256" key="1">
    <source>
        <dbReference type="ARBA" id="ARBA00004952"/>
    </source>
</evidence>
<sequence length="350" mass="39256">MTYFTPEIIDKIRRGYYSAIYFSRTKEILEKDGNTRSATMQIFQRHDSILCGADEVIELFKIGTGYWDGGKWVDAFDKLKIETLRDGDSITPLEIVMHVTGPYHTFAHLESIYLGILARRTLVATNVRNAVSVASGKSVIFFADRFDHFLSQEGDGYAAKVGGATGVATPANAIFFDNKSSGTMPHALIALYDGDTVRAAEKFLEYNPDVPLIVLVDFHNDVVEDSLKVAAKFGKKLWGVRLDTSYDMVDKSLEKREELFGVNPFLVRKLREELDRNGYNHVKIVASGGFTVDKISYFEKMKTPVDVYGVGSALVKGENDFTADIVKVEEKLISKVGREYRSNSRLRRIG</sequence>
<dbReference type="PANTHER" id="PTHR43202">
    <property type="entry name" value="NICOTINATE-NUCLEOTIDE PYROPHOSPHORYLASE"/>
    <property type="match status" value="1"/>
</dbReference>
<keyword evidence="5" id="KW-0662">Pyridine nucleotide biosynthesis</keyword>
<dbReference type="Gene3D" id="3.90.1170.20">
    <property type="entry name" value="Quinolinate phosphoribosyl transferase, N-terminal domain"/>
    <property type="match status" value="1"/>
</dbReference>
<dbReference type="InterPro" id="IPR037128">
    <property type="entry name" value="Quinolinate_PRibosylTase_N_sf"/>
</dbReference>
<evidence type="ECO:0000256" key="6">
    <source>
        <dbReference type="ARBA" id="ARBA00048668"/>
    </source>
</evidence>
<dbReference type="AlphaFoldDB" id="A0A1F5ZQ80"/>
<dbReference type="EC" id="6.3.4.21" evidence="2"/>
<dbReference type="Pfam" id="PF02749">
    <property type="entry name" value="QRPTase_N"/>
    <property type="match status" value="1"/>
</dbReference>
<evidence type="ECO:0000256" key="3">
    <source>
        <dbReference type="ARBA" id="ARBA00022553"/>
    </source>
</evidence>
<dbReference type="InterPro" id="IPR053190">
    <property type="entry name" value="NAPRTase-like"/>
</dbReference>
<comment type="caution">
    <text evidence="8">The sequence shown here is derived from an EMBL/GenBank/DDBJ whole genome shotgun (WGS) entry which is preliminary data.</text>
</comment>
<comment type="pathway">
    <text evidence="1">Cofactor biosynthesis; NAD(+) biosynthesis; nicotinate D-ribonucleotide from nicotinate: step 1/1.</text>
</comment>
<comment type="catalytic activity">
    <reaction evidence="6">
        <text>5-phospho-alpha-D-ribose 1-diphosphate + nicotinate + ATP + H2O = nicotinate beta-D-ribonucleotide + ADP + phosphate + diphosphate</text>
        <dbReference type="Rhea" id="RHEA:36163"/>
        <dbReference type="ChEBI" id="CHEBI:15377"/>
        <dbReference type="ChEBI" id="CHEBI:30616"/>
        <dbReference type="ChEBI" id="CHEBI:32544"/>
        <dbReference type="ChEBI" id="CHEBI:33019"/>
        <dbReference type="ChEBI" id="CHEBI:43474"/>
        <dbReference type="ChEBI" id="CHEBI:57502"/>
        <dbReference type="ChEBI" id="CHEBI:58017"/>
        <dbReference type="ChEBI" id="CHEBI:456216"/>
        <dbReference type="EC" id="6.3.4.21"/>
    </reaction>
</comment>
<dbReference type="InterPro" id="IPR007229">
    <property type="entry name" value="Nic_PRibTrfase-Fam"/>
</dbReference>
<dbReference type="GO" id="GO:0004516">
    <property type="term" value="F:nicotinate phosphoribosyltransferase activity"/>
    <property type="evidence" value="ECO:0007669"/>
    <property type="project" value="UniProtKB-EC"/>
</dbReference>
<protein>
    <recommendedName>
        <fullName evidence="2">nicotinate phosphoribosyltransferase</fullName>
        <ecNumber evidence="2">6.3.4.21</ecNumber>
    </recommendedName>
</protein>
<feature type="domain" description="Quinolinate phosphoribosyl transferase N-terminal" evidence="7">
    <location>
        <begin position="20"/>
        <end position="119"/>
    </location>
</feature>
<dbReference type="InterPro" id="IPR036068">
    <property type="entry name" value="Nicotinate_pribotase-like_C"/>
</dbReference>
<accession>A0A1F5ZQ80</accession>
<evidence type="ECO:0000256" key="2">
    <source>
        <dbReference type="ARBA" id="ARBA00013236"/>
    </source>
</evidence>
<keyword evidence="4" id="KW-0436">Ligase</keyword>
<dbReference type="EMBL" id="MFJE01000013">
    <property type="protein sequence ID" value="OGG14598.1"/>
    <property type="molecule type" value="Genomic_DNA"/>
</dbReference>
<dbReference type="SUPFAM" id="SSF51690">
    <property type="entry name" value="Nicotinate/Quinolinate PRTase C-terminal domain-like"/>
    <property type="match status" value="1"/>
</dbReference>
<proteinExistence type="predicted"/>
<dbReference type="PANTHER" id="PTHR43202:SF1">
    <property type="entry name" value="NICOTINATE PHOSPHORIBOSYLTRANSFERASE"/>
    <property type="match status" value="1"/>
</dbReference>
<dbReference type="UniPathway" id="UPA00253">
    <property type="reaction ID" value="UER00457"/>
</dbReference>
<name>A0A1F5ZQ80_9BACT</name>
<dbReference type="InterPro" id="IPR013785">
    <property type="entry name" value="Aldolase_TIM"/>
</dbReference>
<dbReference type="SUPFAM" id="SSF54675">
    <property type="entry name" value="Nicotinate/Quinolinate PRTase N-terminal domain-like"/>
    <property type="match status" value="1"/>
</dbReference>
<dbReference type="Proteomes" id="UP000177383">
    <property type="component" value="Unassembled WGS sequence"/>
</dbReference>
<dbReference type="PIRSF" id="PIRSF000484">
    <property type="entry name" value="NAPRT"/>
    <property type="match status" value="1"/>
</dbReference>
<evidence type="ECO:0000259" key="7">
    <source>
        <dbReference type="Pfam" id="PF02749"/>
    </source>
</evidence>
<dbReference type="STRING" id="1798375.A2773_02310"/>
<dbReference type="InterPro" id="IPR022412">
    <property type="entry name" value="Quinolinate_PRibosylTrfase_N"/>
</dbReference>
<evidence type="ECO:0000256" key="5">
    <source>
        <dbReference type="ARBA" id="ARBA00022642"/>
    </source>
</evidence>
<dbReference type="GO" id="GO:0009435">
    <property type="term" value="P:NAD+ biosynthetic process"/>
    <property type="evidence" value="ECO:0007669"/>
    <property type="project" value="UniProtKB-UniPathway"/>
</dbReference>
<dbReference type="NCBIfam" id="NF005529">
    <property type="entry name" value="PRK07188.1"/>
    <property type="match status" value="1"/>
</dbReference>
<reference evidence="8 9" key="1">
    <citation type="journal article" date="2016" name="Nat. Commun.">
        <title>Thousands of microbial genomes shed light on interconnected biogeochemical processes in an aquifer system.</title>
        <authorList>
            <person name="Anantharaman K."/>
            <person name="Brown C.T."/>
            <person name="Hug L.A."/>
            <person name="Sharon I."/>
            <person name="Castelle C.J."/>
            <person name="Probst A.J."/>
            <person name="Thomas B.C."/>
            <person name="Singh A."/>
            <person name="Wilkins M.J."/>
            <person name="Karaoz U."/>
            <person name="Brodie E.L."/>
            <person name="Williams K.H."/>
            <person name="Hubbard S.S."/>
            <person name="Banfield J.F."/>
        </authorList>
    </citation>
    <scope>NUCLEOTIDE SEQUENCE [LARGE SCALE GENOMIC DNA]</scope>
</reference>
<organism evidence="8 9">
    <name type="scientific">Candidatus Gottesmanbacteria bacterium RIFCSPHIGHO2_01_FULL_39_10</name>
    <dbReference type="NCBI Taxonomy" id="1798375"/>
    <lineage>
        <taxon>Bacteria</taxon>
        <taxon>Candidatus Gottesmaniibacteriota</taxon>
    </lineage>
</organism>
<dbReference type="GO" id="GO:0016763">
    <property type="term" value="F:pentosyltransferase activity"/>
    <property type="evidence" value="ECO:0007669"/>
    <property type="project" value="InterPro"/>
</dbReference>
<dbReference type="Gene3D" id="3.20.20.70">
    <property type="entry name" value="Aldolase class I"/>
    <property type="match status" value="1"/>
</dbReference>
<evidence type="ECO:0000313" key="9">
    <source>
        <dbReference type="Proteomes" id="UP000177383"/>
    </source>
</evidence>
<gene>
    <name evidence="8" type="ORF">A2773_02310</name>
</gene>
<keyword evidence="3" id="KW-0597">Phosphoprotein</keyword>
<evidence type="ECO:0000313" key="8">
    <source>
        <dbReference type="EMBL" id="OGG14598.1"/>
    </source>
</evidence>